<reference evidence="2" key="1">
    <citation type="submission" date="2016-11" db="EMBL/GenBank/DDBJ databases">
        <title>Draft genome sequence of Anoxybacillus sp. strain 103 isolated from the Qarvajar hot spring in Nagorno-Karabach.</title>
        <authorList>
            <person name="Hovhannisyan P."/>
            <person name="Panosyan H."/>
            <person name="Birkeland N.-K."/>
        </authorList>
    </citation>
    <scope>NUCLEOTIDE SEQUENCE [LARGE SCALE GENOMIC DNA]</scope>
    <source>
        <strain evidence="2">103</strain>
    </source>
</reference>
<accession>A0A1V3FFU9</accession>
<dbReference type="RefSeq" id="WP_077429917.1">
    <property type="nucleotide sequence ID" value="NZ_MQAD01000033.1"/>
</dbReference>
<dbReference type="SUPFAM" id="SSF53756">
    <property type="entry name" value="UDP-Glycosyltransferase/glycogen phosphorylase"/>
    <property type="match status" value="1"/>
</dbReference>
<evidence type="ECO:0000313" key="2">
    <source>
        <dbReference type="Proteomes" id="UP000188458"/>
    </source>
</evidence>
<proteinExistence type="predicted"/>
<gene>
    <name evidence="1" type="ORF">BO219_13540</name>
</gene>
<name>A0A1V3FFU9_9BACL</name>
<comment type="caution">
    <text evidence="1">The sequence shown here is derived from an EMBL/GenBank/DDBJ whole genome shotgun (WGS) entry which is preliminary data.</text>
</comment>
<organism evidence="1 2">
    <name type="scientific">Anoxybacillus kestanbolensis</name>
    <dbReference type="NCBI Taxonomy" id="227476"/>
    <lineage>
        <taxon>Bacteria</taxon>
        <taxon>Bacillati</taxon>
        <taxon>Bacillota</taxon>
        <taxon>Bacilli</taxon>
        <taxon>Bacillales</taxon>
        <taxon>Anoxybacillaceae</taxon>
        <taxon>Anoxybacillus</taxon>
    </lineage>
</organism>
<evidence type="ECO:0008006" key="3">
    <source>
        <dbReference type="Google" id="ProtNLM"/>
    </source>
</evidence>
<dbReference type="EMBL" id="MQAD01000033">
    <property type="protein sequence ID" value="OOE00230.1"/>
    <property type="molecule type" value="Genomic_DNA"/>
</dbReference>
<dbReference type="AlphaFoldDB" id="A0A1V3FFU9"/>
<sequence length="395" mass="46422">MGKYGKIKSITFFYPSKKVGGAQFLFVRLANTLAGMGYKTFVIDYPDGFLTKNISREVFCIEYKDGMTVSIDFDTHLILPPIYLNRMNSLFKIKDNAEVFCLFWSLAPHNILMNIRGFYRFSKLVRSSDLEKYFFIFRPFTYVKYQRMLRKIHQLKGIVYMDYPNFQKNNEVFRIGVKPQYVPIPIDTTYLKQKEKLSLLNSSEINIGWLGRLGEEKIQSIIKVWNDINSLKKLLREQKIIFHVIGDGEYRKELERISKKMSFNIVFKGTMNNVDVNNYIINNIDIIFAMGTSALESAYSKVPTISLDFSYSSIPKDYRYLWLYEREGYSLGNPVSKKNKNIHTIRKVLNDLRTSYESIAEKCFNYTKANHSMSKTVEILFEKIRECELTMDFFE</sequence>
<keyword evidence="2" id="KW-1185">Reference proteome</keyword>
<evidence type="ECO:0000313" key="1">
    <source>
        <dbReference type="EMBL" id="OOE00230.1"/>
    </source>
</evidence>
<protein>
    <recommendedName>
        <fullName evidence="3">Glycosyltransferase</fullName>
    </recommendedName>
</protein>
<dbReference type="Proteomes" id="UP000188458">
    <property type="component" value="Unassembled WGS sequence"/>
</dbReference>
<dbReference type="Gene3D" id="3.40.50.2000">
    <property type="entry name" value="Glycogen Phosphorylase B"/>
    <property type="match status" value="2"/>
</dbReference>